<dbReference type="EMBL" id="MHJU01000009">
    <property type="protein sequence ID" value="OGY73668.1"/>
    <property type="molecule type" value="Genomic_DNA"/>
</dbReference>
<dbReference type="Gene3D" id="3.30.1440.10">
    <property type="match status" value="1"/>
</dbReference>
<gene>
    <name evidence="5" type="primary">rplE</name>
    <name evidence="9" type="ORF">A3H61_00580</name>
</gene>
<dbReference type="GO" id="GO:0003735">
    <property type="term" value="F:structural constituent of ribosome"/>
    <property type="evidence" value="ECO:0007669"/>
    <property type="project" value="InterPro"/>
</dbReference>
<dbReference type="GO" id="GO:0005840">
    <property type="term" value="C:ribosome"/>
    <property type="evidence" value="ECO:0007669"/>
    <property type="project" value="UniProtKB-KW"/>
</dbReference>
<dbReference type="PROSITE" id="PS00358">
    <property type="entry name" value="RIBOSOMAL_L5"/>
    <property type="match status" value="1"/>
</dbReference>
<organism evidence="9 10">
    <name type="scientific">Candidatus Jacksonbacteria bacterium RIFCSPLOWO2_02_FULL_44_20</name>
    <dbReference type="NCBI Taxonomy" id="1798460"/>
    <lineage>
        <taxon>Bacteria</taxon>
        <taxon>Candidatus Jacksoniibacteriota</taxon>
    </lineage>
</organism>
<dbReference type="InterPro" id="IPR020929">
    <property type="entry name" value="Ribosomal_uL5_CS"/>
</dbReference>
<dbReference type="InterPro" id="IPR020930">
    <property type="entry name" value="Ribosomal_uL5_bac-type"/>
</dbReference>
<dbReference type="InterPro" id="IPR031310">
    <property type="entry name" value="Ribosomal_uL5_N"/>
</dbReference>
<comment type="function">
    <text evidence="5">This is 1 of the proteins that bind and probably mediate the attachment of the 5S RNA into the large ribosomal subunit, where it forms part of the central protuberance. In the 70S ribosome it contacts protein S13 of the 30S subunit (bridge B1b), connecting the 2 subunits; this bridge is implicated in subunit movement. Contacts the P site tRNA; the 5S rRNA and some of its associated proteins might help stabilize positioning of ribosome-bound tRNAs.</text>
</comment>
<evidence type="ECO:0000256" key="4">
    <source>
        <dbReference type="ARBA" id="ARBA00035245"/>
    </source>
</evidence>
<evidence type="ECO:0000313" key="10">
    <source>
        <dbReference type="Proteomes" id="UP000178315"/>
    </source>
</evidence>
<sequence length="178" mass="20244">MNFQDHYKKDVIPEMKKKFGYMNDLAVPKILKTVLNVGLGKTMREEKTREHVDRTLKAITGQKPIFTRAKKSIAGFNIRTGTILGAQVTLRGKRMYDFLSKLIGIAIPRVRDFQGLPPTILDRKGNCTIGLKEYFIFPEAQLEDASLTHGLEITIRTSAKTDSEALELLRLMKFPFKT</sequence>
<evidence type="ECO:0000256" key="5">
    <source>
        <dbReference type="HAMAP-Rule" id="MF_01333"/>
    </source>
</evidence>
<dbReference type="AlphaFoldDB" id="A0A1G2A9U5"/>
<feature type="domain" description="Large ribosomal subunit protein uL5 N-terminal" evidence="7">
    <location>
        <begin position="24"/>
        <end position="79"/>
    </location>
</feature>
<evidence type="ECO:0000256" key="1">
    <source>
        <dbReference type="ARBA" id="ARBA00008553"/>
    </source>
</evidence>
<keyword evidence="5" id="KW-0699">rRNA-binding</keyword>
<feature type="domain" description="Large ribosomal subunit protein uL5 C-terminal" evidence="8">
    <location>
        <begin position="84"/>
        <end position="176"/>
    </location>
</feature>
<name>A0A1G2A9U5_9BACT</name>
<evidence type="ECO:0000259" key="8">
    <source>
        <dbReference type="Pfam" id="PF00673"/>
    </source>
</evidence>
<evidence type="ECO:0000256" key="2">
    <source>
        <dbReference type="ARBA" id="ARBA00022980"/>
    </source>
</evidence>
<evidence type="ECO:0000259" key="7">
    <source>
        <dbReference type="Pfam" id="PF00281"/>
    </source>
</evidence>
<dbReference type="HAMAP" id="MF_01333_B">
    <property type="entry name" value="Ribosomal_uL5_B"/>
    <property type="match status" value="1"/>
</dbReference>
<dbReference type="GO" id="GO:0019843">
    <property type="term" value="F:rRNA binding"/>
    <property type="evidence" value="ECO:0007669"/>
    <property type="project" value="UniProtKB-UniRule"/>
</dbReference>
<dbReference type="PIRSF" id="PIRSF002161">
    <property type="entry name" value="Ribosomal_L5"/>
    <property type="match status" value="1"/>
</dbReference>
<proteinExistence type="inferred from homology"/>
<keyword evidence="2 5" id="KW-0689">Ribosomal protein</keyword>
<dbReference type="InterPro" id="IPR022803">
    <property type="entry name" value="Ribosomal_uL5_dom_sf"/>
</dbReference>
<comment type="similarity">
    <text evidence="1 5 6">Belongs to the universal ribosomal protein uL5 family.</text>
</comment>
<dbReference type="NCBIfam" id="NF000585">
    <property type="entry name" value="PRK00010.1"/>
    <property type="match status" value="1"/>
</dbReference>
<accession>A0A1G2A9U5</accession>
<dbReference type="GO" id="GO:0006412">
    <property type="term" value="P:translation"/>
    <property type="evidence" value="ECO:0007669"/>
    <property type="project" value="UniProtKB-UniRule"/>
</dbReference>
<keyword evidence="5" id="KW-0820">tRNA-binding</keyword>
<dbReference type="InterPro" id="IPR031309">
    <property type="entry name" value="Ribosomal_uL5_C"/>
</dbReference>
<dbReference type="GO" id="GO:0000049">
    <property type="term" value="F:tRNA binding"/>
    <property type="evidence" value="ECO:0007669"/>
    <property type="project" value="UniProtKB-UniRule"/>
</dbReference>
<dbReference type="Pfam" id="PF00281">
    <property type="entry name" value="Ribosomal_L5"/>
    <property type="match status" value="1"/>
</dbReference>
<comment type="subunit">
    <text evidence="5">Part of the 50S ribosomal subunit; part of the 5S rRNA/L5/L18/L25 subcomplex. Contacts the 5S rRNA and the P site tRNA. Forms a bridge to the 30S subunit in the 70S ribosome.</text>
</comment>
<evidence type="ECO:0000256" key="3">
    <source>
        <dbReference type="ARBA" id="ARBA00023274"/>
    </source>
</evidence>
<dbReference type="FunFam" id="3.30.1440.10:FF:000001">
    <property type="entry name" value="50S ribosomal protein L5"/>
    <property type="match status" value="1"/>
</dbReference>
<dbReference type="GO" id="GO:1990904">
    <property type="term" value="C:ribonucleoprotein complex"/>
    <property type="evidence" value="ECO:0007669"/>
    <property type="project" value="UniProtKB-KW"/>
</dbReference>
<dbReference type="Proteomes" id="UP000178315">
    <property type="component" value="Unassembled WGS sequence"/>
</dbReference>
<dbReference type="Pfam" id="PF00673">
    <property type="entry name" value="Ribosomal_L5_C"/>
    <property type="match status" value="1"/>
</dbReference>
<comment type="caution">
    <text evidence="9">The sequence shown here is derived from an EMBL/GenBank/DDBJ whole genome shotgun (WGS) entry which is preliminary data.</text>
</comment>
<keyword evidence="3 5" id="KW-0687">Ribonucleoprotein</keyword>
<keyword evidence="5" id="KW-0694">RNA-binding</keyword>
<dbReference type="InterPro" id="IPR002132">
    <property type="entry name" value="Ribosomal_uL5"/>
</dbReference>
<evidence type="ECO:0000313" key="9">
    <source>
        <dbReference type="EMBL" id="OGY73668.1"/>
    </source>
</evidence>
<dbReference type="PANTHER" id="PTHR11994">
    <property type="entry name" value="60S RIBOSOMAL PROTEIN L11-RELATED"/>
    <property type="match status" value="1"/>
</dbReference>
<protein>
    <recommendedName>
        <fullName evidence="4 5">Large ribosomal subunit protein uL5</fullName>
    </recommendedName>
</protein>
<reference evidence="9 10" key="1">
    <citation type="journal article" date="2016" name="Nat. Commun.">
        <title>Thousands of microbial genomes shed light on interconnected biogeochemical processes in an aquifer system.</title>
        <authorList>
            <person name="Anantharaman K."/>
            <person name="Brown C.T."/>
            <person name="Hug L.A."/>
            <person name="Sharon I."/>
            <person name="Castelle C.J."/>
            <person name="Probst A.J."/>
            <person name="Thomas B.C."/>
            <person name="Singh A."/>
            <person name="Wilkins M.J."/>
            <person name="Karaoz U."/>
            <person name="Brodie E.L."/>
            <person name="Williams K.H."/>
            <person name="Hubbard S.S."/>
            <person name="Banfield J.F."/>
        </authorList>
    </citation>
    <scope>NUCLEOTIDE SEQUENCE [LARGE SCALE GENOMIC DNA]</scope>
</reference>
<evidence type="ECO:0000256" key="6">
    <source>
        <dbReference type="RuleBase" id="RU003930"/>
    </source>
</evidence>
<dbReference type="SUPFAM" id="SSF55282">
    <property type="entry name" value="RL5-like"/>
    <property type="match status" value="1"/>
</dbReference>